<proteinExistence type="predicted"/>
<keyword evidence="2" id="KW-0812">Transmembrane</keyword>
<feature type="compositionally biased region" description="Polar residues" evidence="1">
    <location>
        <begin position="251"/>
        <end position="261"/>
    </location>
</feature>
<reference evidence="3 4" key="1">
    <citation type="submission" date="2018-06" db="EMBL/GenBank/DDBJ databases">
        <authorList>
            <consortium name="Pathogen Informatics"/>
            <person name="Doyle S."/>
        </authorList>
    </citation>
    <scope>NUCLEOTIDE SEQUENCE [LARGE SCALE GENOMIC DNA]</scope>
    <source>
        <strain evidence="3 4">NCTC11819</strain>
    </source>
</reference>
<dbReference type="Proteomes" id="UP000255284">
    <property type="component" value="Unassembled WGS sequence"/>
</dbReference>
<protein>
    <submittedName>
        <fullName evidence="3">Uncharacterized protein</fullName>
    </submittedName>
</protein>
<feature type="transmembrane region" description="Helical" evidence="2">
    <location>
        <begin position="110"/>
        <end position="128"/>
    </location>
</feature>
<evidence type="ECO:0000313" key="4">
    <source>
        <dbReference type="Proteomes" id="UP000255284"/>
    </source>
</evidence>
<dbReference type="AlphaFoldDB" id="A0A8G2HSI6"/>
<keyword evidence="2" id="KW-0472">Membrane</keyword>
<accession>A0A8G2HSI6</accession>
<evidence type="ECO:0000256" key="1">
    <source>
        <dbReference type="SAM" id="MobiDB-lite"/>
    </source>
</evidence>
<feature type="transmembrane region" description="Helical" evidence="2">
    <location>
        <begin position="134"/>
        <end position="153"/>
    </location>
</feature>
<gene>
    <name evidence="3" type="ORF">NCTC11819_00686</name>
</gene>
<dbReference type="EMBL" id="UGGQ01000006">
    <property type="protein sequence ID" value="STO16133.1"/>
    <property type="molecule type" value="Genomic_DNA"/>
</dbReference>
<dbReference type="GeneID" id="61169238"/>
<keyword evidence="2" id="KW-1133">Transmembrane helix</keyword>
<feature type="transmembrane region" description="Helical" evidence="2">
    <location>
        <begin position="6"/>
        <end position="24"/>
    </location>
</feature>
<name>A0A8G2HSI6_9ACTO</name>
<evidence type="ECO:0000313" key="3">
    <source>
        <dbReference type="EMBL" id="STO16133.1"/>
    </source>
</evidence>
<sequence length="358" mass="39319">MSISAWILIGLTFVVTVVLLPQVAKSRRMMGQSRNNDRFSEGVRVLDVTDTPNADRSVEVAIYRRDNSKTDSKPATRPIKTAQDLRRYTNLKAQRAAAASARANSARLRAILLALLLLVGILVSSFAAFGFLAWWVLTGPVGGVLLTLAWGTVSAKNGRKEDLQFIADIREVERRLEKSPTGRAALISGRNRDNNHWAKVAQESLRNASEGTLSDALLRTKKHTIPELVVQTKSLDQSVQSIEEVARENKTITQESQNSKLSPKADAETTARPLVDSPRDSKKWELVGIPAPTYTLQSDAQHREVVISAAATDSDWEEAAVPMRPKSARVLPADTALSSEEIQGGAINLQNILDRRRA</sequence>
<comment type="caution">
    <text evidence="3">The sequence shown here is derived from an EMBL/GenBank/DDBJ whole genome shotgun (WGS) entry which is preliminary data.</text>
</comment>
<organism evidence="3 4">
    <name type="scientific">Mobiluncus mulieris</name>
    <dbReference type="NCBI Taxonomy" id="2052"/>
    <lineage>
        <taxon>Bacteria</taxon>
        <taxon>Bacillati</taxon>
        <taxon>Actinomycetota</taxon>
        <taxon>Actinomycetes</taxon>
        <taxon>Actinomycetales</taxon>
        <taxon>Actinomycetaceae</taxon>
        <taxon>Mobiluncus</taxon>
    </lineage>
</organism>
<feature type="region of interest" description="Disordered" evidence="1">
    <location>
        <begin position="249"/>
        <end position="279"/>
    </location>
</feature>
<dbReference type="RefSeq" id="WP_255312832.1">
    <property type="nucleotide sequence ID" value="NZ_JACHMA010000001.1"/>
</dbReference>
<evidence type="ECO:0000256" key="2">
    <source>
        <dbReference type="SAM" id="Phobius"/>
    </source>
</evidence>